<dbReference type="EMBL" id="CAEZYU010000132">
    <property type="protein sequence ID" value="CAB4758503.1"/>
    <property type="molecule type" value="Genomic_DNA"/>
</dbReference>
<gene>
    <name evidence="2" type="ORF">UFOPK1358_01087</name>
    <name evidence="3" type="ORF">UFOPK2766_02071</name>
</gene>
<evidence type="ECO:0000256" key="1">
    <source>
        <dbReference type="SAM" id="MobiDB-lite"/>
    </source>
</evidence>
<dbReference type="EMBL" id="CAEZSF010000100">
    <property type="protein sequence ID" value="CAB4542136.1"/>
    <property type="molecule type" value="Genomic_DNA"/>
</dbReference>
<feature type="region of interest" description="Disordered" evidence="1">
    <location>
        <begin position="194"/>
        <end position="224"/>
    </location>
</feature>
<organism evidence="3">
    <name type="scientific">freshwater metagenome</name>
    <dbReference type="NCBI Taxonomy" id="449393"/>
    <lineage>
        <taxon>unclassified sequences</taxon>
        <taxon>metagenomes</taxon>
        <taxon>ecological metagenomes</taxon>
    </lineage>
</organism>
<accession>A0A6J6UIJ8</accession>
<proteinExistence type="predicted"/>
<sequence>MGCTRRSVERVVSSVTCTGCAVGLRSSHADALNYFIGQNESRKYGSPALPFTSVTTVPSDLILHPHGGEPLSMADQVTMFHLVLVVLDPYTIESSVLLETAGRILEEFAGADCRAGWLVTANETDASAFLGPWEQKFLTFCDPERTAVAALGLESLPALIHIGGDLTIIGKAEGWEPSDWRVITTNLAKMMSWSKPTFPKSGDPAPFDGSPATGRDSEPESETA</sequence>
<reference evidence="3" key="1">
    <citation type="submission" date="2020-05" db="EMBL/GenBank/DDBJ databases">
        <authorList>
            <person name="Chiriac C."/>
            <person name="Salcher M."/>
            <person name="Ghai R."/>
            <person name="Kavagutti S V."/>
        </authorList>
    </citation>
    <scope>NUCLEOTIDE SEQUENCE</scope>
</reference>
<name>A0A6J6UIJ8_9ZZZZ</name>
<dbReference type="AlphaFoldDB" id="A0A6J6UIJ8"/>
<evidence type="ECO:0000313" key="2">
    <source>
        <dbReference type="EMBL" id="CAB4542136.1"/>
    </source>
</evidence>
<protein>
    <submittedName>
        <fullName evidence="3">Unannotated protein</fullName>
    </submittedName>
</protein>
<evidence type="ECO:0000313" key="3">
    <source>
        <dbReference type="EMBL" id="CAB4758503.1"/>
    </source>
</evidence>